<feature type="transmembrane region" description="Helical" evidence="13">
    <location>
        <begin position="350"/>
        <end position="369"/>
    </location>
</feature>
<evidence type="ECO:0000256" key="8">
    <source>
        <dbReference type="ARBA" id="ARBA00023136"/>
    </source>
</evidence>
<reference evidence="15" key="1">
    <citation type="submission" date="2022-01" db="EMBL/GenBank/DDBJ databases">
        <authorList>
            <person name="Braso-Vives M."/>
        </authorList>
    </citation>
    <scope>NUCLEOTIDE SEQUENCE</scope>
</reference>
<dbReference type="SUPFAM" id="SSF57184">
    <property type="entry name" value="Growth factor receptor domain"/>
    <property type="match status" value="2"/>
</dbReference>
<evidence type="ECO:0000256" key="13">
    <source>
        <dbReference type="SAM" id="Phobius"/>
    </source>
</evidence>
<accession>A0A8J9YMW5</accession>
<dbReference type="InterPro" id="IPR018097">
    <property type="entry name" value="EGF_Ca-bd_CS"/>
</dbReference>
<evidence type="ECO:0000259" key="14">
    <source>
        <dbReference type="PROSITE" id="PS50026"/>
    </source>
</evidence>
<dbReference type="PROSITE" id="PS01186">
    <property type="entry name" value="EGF_2"/>
    <property type="match status" value="1"/>
</dbReference>
<dbReference type="InterPro" id="IPR001881">
    <property type="entry name" value="EGF-like_Ca-bd_dom"/>
</dbReference>
<keyword evidence="11" id="KW-0325">Glycoprotein</keyword>
<evidence type="ECO:0000256" key="4">
    <source>
        <dbReference type="ARBA" id="ARBA00022692"/>
    </source>
</evidence>
<keyword evidence="7 13" id="KW-1133">Transmembrane helix</keyword>
<dbReference type="FunFam" id="2.10.25.10:FF:000009">
    <property type="entry name" value="Low-density lipoprotein receptor isoform 1"/>
    <property type="match status" value="1"/>
</dbReference>
<evidence type="ECO:0000256" key="5">
    <source>
        <dbReference type="ARBA" id="ARBA00022729"/>
    </source>
</evidence>
<organism evidence="15 16">
    <name type="scientific">Branchiostoma lanceolatum</name>
    <name type="common">Common lancelet</name>
    <name type="synonym">Amphioxus lanceolatum</name>
    <dbReference type="NCBI Taxonomy" id="7740"/>
    <lineage>
        <taxon>Eukaryota</taxon>
        <taxon>Metazoa</taxon>
        <taxon>Chordata</taxon>
        <taxon>Cephalochordata</taxon>
        <taxon>Leptocardii</taxon>
        <taxon>Amphioxiformes</taxon>
        <taxon>Branchiostomatidae</taxon>
        <taxon>Branchiostoma</taxon>
    </lineage>
</organism>
<gene>
    <name evidence="15" type="primary">FBLN2</name>
    <name evidence="15" type="ORF">BLAG_LOCUS138</name>
</gene>
<keyword evidence="8 13" id="KW-0472">Membrane</keyword>
<keyword evidence="2 12" id="KW-0245">EGF-like domain</keyword>
<dbReference type="InterPro" id="IPR008914">
    <property type="entry name" value="PEBP"/>
</dbReference>
<evidence type="ECO:0000256" key="3">
    <source>
        <dbReference type="ARBA" id="ARBA00022583"/>
    </source>
</evidence>
<evidence type="ECO:0000313" key="15">
    <source>
        <dbReference type="EMBL" id="CAH1225294.1"/>
    </source>
</evidence>
<keyword evidence="9 12" id="KW-1015">Disulfide bond</keyword>
<name>A0A8J9YMW5_BRALA</name>
<dbReference type="EMBL" id="OV696686">
    <property type="protein sequence ID" value="CAH1225294.1"/>
    <property type="molecule type" value="Genomic_DNA"/>
</dbReference>
<evidence type="ECO:0000313" key="16">
    <source>
        <dbReference type="Proteomes" id="UP000838412"/>
    </source>
</evidence>
<dbReference type="InterPro" id="IPR000152">
    <property type="entry name" value="EGF-type_Asp/Asn_hydroxyl_site"/>
</dbReference>
<dbReference type="InterPro" id="IPR036610">
    <property type="entry name" value="PEBP-like_sf"/>
</dbReference>
<dbReference type="SUPFAM" id="SSF49777">
    <property type="entry name" value="PEBP-like"/>
    <property type="match status" value="1"/>
</dbReference>
<keyword evidence="6" id="KW-0677">Repeat</keyword>
<dbReference type="PROSITE" id="PS00010">
    <property type="entry name" value="ASX_HYDROXYL"/>
    <property type="match status" value="3"/>
</dbReference>
<evidence type="ECO:0000256" key="10">
    <source>
        <dbReference type="ARBA" id="ARBA00023170"/>
    </source>
</evidence>
<evidence type="ECO:0000256" key="12">
    <source>
        <dbReference type="PROSITE-ProRule" id="PRU00076"/>
    </source>
</evidence>
<dbReference type="AlphaFoldDB" id="A0A8J9YMW5"/>
<keyword evidence="5" id="KW-0732">Signal</keyword>
<protein>
    <submittedName>
        <fullName evidence="15">FBLN2 protein</fullName>
    </submittedName>
</protein>
<keyword evidence="4 13" id="KW-0812">Transmembrane</keyword>
<dbReference type="PANTHER" id="PTHR24034:SF209">
    <property type="entry name" value="EGF-LIKE DOMAIN-CONTAINING PROTEIN"/>
    <property type="match status" value="1"/>
</dbReference>
<dbReference type="Gene3D" id="2.10.25.10">
    <property type="entry name" value="Laminin"/>
    <property type="match status" value="6"/>
</dbReference>
<dbReference type="InterPro" id="IPR000742">
    <property type="entry name" value="EGF"/>
</dbReference>
<dbReference type="GO" id="GO:0005509">
    <property type="term" value="F:calcium ion binding"/>
    <property type="evidence" value="ECO:0007669"/>
    <property type="project" value="InterPro"/>
</dbReference>
<dbReference type="FunFam" id="2.10.25.10:FF:000038">
    <property type="entry name" value="Fibrillin 2"/>
    <property type="match status" value="1"/>
</dbReference>
<dbReference type="InterPro" id="IPR049883">
    <property type="entry name" value="NOTCH1_EGF-like"/>
</dbReference>
<dbReference type="CDD" id="cd00054">
    <property type="entry name" value="EGF_CA"/>
    <property type="match status" value="3"/>
</dbReference>
<dbReference type="PROSITE" id="PS50026">
    <property type="entry name" value="EGF_3"/>
    <property type="match status" value="1"/>
</dbReference>
<dbReference type="InterPro" id="IPR009030">
    <property type="entry name" value="Growth_fac_rcpt_cys_sf"/>
</dbReference>
<dbReference type="Proteomes" id="UP000838412">
    <property type="component" value="Chromosome 1"/>
</dbReference>
<sequence>MDPSLVSDDEGFVILDCVCQDDYKGQQCETDIDACAANFDPCFPGVKCTLNCTDLPPPADVDGYECGVCPAGYQGNGTMFQNVDECETDDGRQCQHICSNNIGNFSCNCLPGHHLSDNSFMCHDIDECSLPNNCSQRCDNTDGSYNCSCWEGFNLESDGQLCQPENPCEGGTDPGCDADSGWCTVNGTGAALCVCGVGFELADDGVTCQDKDECELGESHCDQLCNNTVGGYTCYCEEGNELVDDSVNPCRDIDECYEGTNNCTVNEICVNVHGTYFCVCAQGTSVSNGVPDIPEMTFPAMSTEPSSTTTKHTQTVGTNTDIATVVMSSTTSGMAIPVSEQQVTGNTTTIFISVLSTTAALVLLSLIYWHMRTRAKSVRLSGDSYRTRSMDDLVVKQIRKSEPTMEMKGMRSQSWVPSGDLPVDFTLTFSAPEMVYDVCNRNFTQSGRTISVATTGVPVTPGETANDPTAMTITGAAPGDMFTILMVDPDTPSTEVGTTEKPLLHMLITNITNADPSTGAVLNAYGGPMPPPCSGDHTYHYLLLRQAAALSLTVDDLPGFTPDCTNPGLIGRCLFEVANFISSNQLTPVGYVTMVAATDGYVRYGYVNDRGMSEADSCRGLDGYDPCPTAPPGSSSEKVMVSMSAVMASAWCLIFSVIFVLN</sequence>
<feature type="disulfide bond" evidence="12">
    <location>
        <begin position="128"/>
        <end position="138"/>
    </location>
</feature>
<keyword evidence="3" id="KW-0254">Endocytosis</keyword>
<dbReference type="Gene3D" id="3.90.280.10">
    <property type="entry name" value="PEBP-like"/>
    <property type="match status" value="1"/>
</dbReference>
<comment type="caution">
    <text evidence="12">Lacks conserved residue(s) required for the propagation of feature annotation.</text>
</comment>
<evidence type="ECO:0000256" key="1">
    <source>
        <dbReference type="ARBA" id="ARBA00004479"/>
    </source>
</evidence>
<evidence type="ECO:0000256" key="2">
    <source>
        <dbReference type="ARBA" id="ARBA00022536"/>
    </source>
</evidence>
<evidence type="ECO:0000256" key="6">
    <source>
        <dbReference type="ARBA" id="ARBA00022737"/>
    </source>
</evidence>
<dbReference type="Pfam" id="PF01161">
    <property type="entry name" value="PBP"/>
    <property type="match status" value="1"/>
</dbReference>
<evidence type="ECO:0000256" key="11">
    <source>
        <dbReference type="ARBA" id="ARBA00023180"/>
    </source>
</evidence>
<dbReference type="InterPro" id="IPR050751">
    <property type="entry name" value="ECM_structural_protein"/>
</dbReference>
<evidence type="ECO:0000256" key="7">
    <source>
        <dbReference type="ARBA" id="ARBA00022989"/>
    </source>
</evidence>
<keyword evidence="16" id="KW-1185">Reference proteome</keyword>
<dbReference type="Pfam" id="PF07645">
    <property type="entry name" value="EGF_CA"/>
    <property type="match status" value="4"/>
</dbReference>
<dbReference type="SMART" id="SM00179">
    <property type="entry name" value="EGF_CA"/>
    <property type="match status" value="5"/>
</dbReference>
<dbReference type="PANTHER" id="PTHR24034">
    <property type="entry name" value="EGF-LIKE DOMAIN-CONTAINING PROTEIN"/>
    <property type="match status" value="1"/>
</dbReference>
<dbReference type="CDD" id="cd00866">
    <property type="entry name" value="PEBP_euk"/>
    <property type="match status" value="1"/>
</dbReference>
<keyword evidence="10" id="KW-0675">Receptor</keyword>
<proteinExistence type="predicted"/>
<dbReference type="InterPro" id="IPR035810">
    <property type="entry name" value="PEBP_euk"/>
</dbReference>
<dbReference type="GO" id="GO:0006897">
    <property type="term" value="P:endocytosis"/>
    <property type="evidence" value="ECO:0007669"/>
    <property type="project" value="UniProtKB-KW"/>
</dbReference>
<comment type="subcellular location">
    <subcellularLocation>
        <location evidence="1">Membrane</location>
        <topology evidence="1">Single-pass type I membrane protein</topology>
    </subcellularLocation>
</comment>
<dbReference type="GO" id="GO:0016020">
    <property type="term" value="C:membrane"/>
    <property type="evidence" value="ECO:0007669"/>
    <property type="project" value="UniProtKB-SubCell"/>
</dbReference>
<feature type="transmembrane region" description="Helical" evidence="13">
    <location>
        <begin position="639"/>
        <end position="661"/>
    </location>
</feature>
<dbReference type="OrthoDB" id="2506647at2759"/>
<evidence type="ECO:0000256" key="9">
    <source>
        <dbReference type="ARBA" id="ARBA00023157"/>
    </source>
</evidence>
<dbReference type="SMART" id="SM00181">
    <property type="entry name" value="EGF"/>
    <property type="match status" value="6"/>
</dbReference>
<dbReference type="PROSITE" id="PS01187">
    <property type="entry name" value="EGF_CA"/>
    <property type="match status" value="2"/>
</dbReference>
<feature type="domain" description="EGF-like" evidence="14">
    <location>
        <begin position="124"/>
        <end position="163"/>
    </location>
</feature>